<name>A0A6A6IDH3_9PLEO</name>
<dbReference type="RefSeq" id="XP_033682614.1">
    <property type="nucleotide sequence ID" value="XM_033829352.1"/>
</dbReference>
<accession>A0A6A6IDH3</accession>
<dbReference type="Gene3D" id="3.30.70.100">
    <property type="match status" value="1"/>
</dbReference>
<proteinExistence type="predicted"/>
<reference evidence="1" key="1">
    <citation type="journal article" date="2020" name="Stud. Mycol.">
        <title>101 Dothideomycetes genomes: a test case for predicting lifestyles and emergence of pathogens.</title>
        <authorList>
            <person name="Haridas S."/>
            <person name="Albert R."/>
            <person name="Binder M."/>
            <person name="Bloem J."/>
            <person name="Labutti K."/>
            <person name="Salamov A."/>
            <person name="Andreopoulos B."/>
            <person name="Baker S."/>
            <person name="Barry K."/>
            <person name="Bills G."/>
            <person name="Bluhm B."/>
            <person name="Cannon C."/>
            <person name="Castanera R."/>
            <person name="Culley D."/>
            <person name="Daum C."/>
            <person name="Ezra D."/>
            <person name="Gonzalez J."/>
            <person name="Henrissat B."/>
            <person name="Kuo A."/>
            <person name="Liang C."/>
            <person name="Lipzen A."/>
            <person name="Lutzoni F."/>
            <person name="Magnuson J."/>
            <person name="Mondo S."/>
            <person name="Nolan M."/>
            <person name="Ohm R."/>
            <person name="Pangilinan J."/>
            <person name="Park H.-J."/>
            <person name="Ramirez L."/>
            <person name="Alfaro M."/>
            <person name="Sun H."/>
            <person name="Tritt A."/>
            <person name="Yoshinaga Y."/>
            <person name="Zwiers L.-H."/>
            <person name="Turgeon B."/>
            <person name="Goodwin S."/>
            <person name="Spatafora J."/>
            <person name="Crous P."/>
            <person name="Grigoriev I."/>
        </authorList>
    </citation>
    <scope>NUCLEOTIDE SEQUENCE</scope>
    <source>
        <strain evidence="1">CBS 122368</strain>
    </source>
</reference>
<protein>
    <submittedName>
        <fullName evidence="1">Uncharacterized protein</fullName>
    </submittedName>
</protein>
<dbReference type="EMBL" id="ML987197">
    <property type="protein sequence ID" value="KAF2247610.1"/>
    <property type="molecule type" value="Genomic_DNA"/>
</dbReference>
<evidence type="ECO:0000313" key="2">
    <source>
        <dbReference type="Proteomes" id="UP000800094"/>
    </source>
</evidence>
<gene>
    <name evidence="1" type="ORF">BU26DRAFT_520710</name>
</gene>
<dbReference type="Proteomes" id="UP000800094">
    <property type="component" value="Unassembled WGS sequence"/>
</dbReference>
<dbReference type="AlphaFoldDB" id="A0A6A6IDH3"/>
<organism evidence="1 2">
    <name type="scientific">Trematosphaeria pertusa</name>
    <dbReference type="NCBI Taxonomy" id="390896"/>
    <lineage>
        <taxon>Eukaryota</taxon>
        <taxon>Fungi</taxon>
        <taxon>Dikarya</taxon>
        <taxon>Ascomycota</taxon>
        <taxon>Pezizomycotina</taxon>
        <taxon>Dothideomycetes</taxon>
        <taxon>Pleosporomycetidae</taxon>
        <taxon>Pleosporales</taxon>
        <taxon>Massarineae</taxon>
        <taxon>Trematosphaeriaceae</taxon>
        <taxon>Trematosphaeria</taxon>
    </lineage>
</organism>
<sequence length="150" mass="16700">MRSAGADENLFLRPTDLIFLEPACESGYITKEGHDVRFCSAEARDTLIVVRIYSTKNMEATQMLLAQLNALAQRANEDGILTYMPFKRRDSVDTEVSVLERYSSKAAFEQAEKSLHELSIKARAAAEHVDVSIWENGIGHIRSPGSNQAP</sequence>
<dbReference type="OrthoDB" id="3721493at2759"/>
<dbReference type="GeneID" id="54582682"/>
<keyword evidence="2" id="KW-1185">Reference proteome</keyword>
<evidence type="ECO:0000313" key="1">
    <source>
        <dbReference type="EMBL" id="KAF2247610.1"/>
    </source>
</evidence>